<dbReference type="RefSeq" id="WP_310362751.1">
    <property type="nucleotide sequence ID" value="NZ_JAVDVC010000006.1"/>
</dbReference>
<reference evidence="1" key="1">
    <citation type="submission" date="2023-07" db="EMBL/GenBank/DDBJ databases">
        <title>Sorghum-associated microbial communities from plants grown in Nebraska, USA.</title>
        <authorList>
            <person name="Schachtman D."/>
        </authorList>
    </citation>
    <scope>NUCLEOTIDE SEQUENCE</scope>
    <source>
        <strain evidence="1">3432</strain>
    </source>
</reference>
<accession>A0AAW8ME59</accession>
<organism evidence="1 2">
    <name type="scientific">Pseudomonas brassicacearum</name>
    <dbReference type="NCBI Taxonomy" id="930166"/>
    <lineage>
        <taxon>Bacteria</taxon>
        <taxon>Pseudomonadati</taxon>
        <taxon>Pseudomonadota</taxon>
        <taxon>Gammaproteobacteria</taxon>
        <taxon>Pseudomonadales</taxon>
        <taxon>Pseudomonadaceae</taxon>
        <taxon>Pseudomonas</taxon>
    </lineage>
</organism>
<dbReference type="Proteomes" id="UP001252613">
    <property type="component" value="Unassembled WGS sequence"/>
</dbReference>
<dbReference type="AlphaFoldDB" id="A0AAW8ME59"/>
<protein>
    <recommendedName>
        <fullName evidence="3">Halovibrin HvnC</fullName>
    </recommendedName>
</protein>
<comment type="caution">
    <text evidence="1">The sequence shown here is derived from an EMBL/GenBank/DDBJ whole genome shotgun (WGS) entry which is preliminary data.</text>
</comment>
<dbReference type="PROSITE" id="PS51257">
    <property type="entry name" value="PROKAR_LIPOPROTEIN"/>
    <property type="match status" value="1"/>
</dbReference>
<name>A0AAW8ME59_9PSED</name>
<dbReference type="EMBL" id="JAVDVC010000006">
    <property type="protein sequence ID" value="MDR6959477.1"/>
    <property type="molecule type" value="Genomic_DNA"/>
</dbReference>
<evidence type="ECO:0000313" key="2">
    <source>
        <dbReference type="Proteomes" id="UP001252613"/>
    </source>
</evidence>
<gene>
    <name evidence="1" type="ORF">J2W43_003474</name>
</gene>
<evidence type="ECO:0000313" key="1">
    <source>
        <dbReference type="EMBL" id="MDR6959477.1"/>
    </source>
</evidence>
<proteinExistence type="predicted"/>
<evidence type="ECO:0008006" key="3">
    <source>
        <dbReference type="Google" id="ProtNLM"/>
    </source>
</evidence>
<sequence length="311" mass="33996">MSNFLRQLIGLWSIALFVGCTQVAIVPPEIVNINGVQVLDGPGTATLLTTLYERRFPNCYSSDSQPSFLCSGVTLRVTVKDPAEQYKVWDPSPTSITSGGVSFSYLRADANFGRLAWGHGNGYILYPIFGAPVDKIDLDYLCSYPMDAWSWYRTPPCGASGEYPALSRPCHVAGVTTAQQWLGVWTMPGGNPYLRQCGFDVNDDRNQLAGPAFYQSLLSKGLVGARGFEEHNEIIIKTWTPGRPNTFPIMAFFFVAGGTNAGLADARYNQRDFYNSTNPKIVVPIIRLTPANSAAESATFSYVAADQAVTQ</sequence>